<accession>A0A0D8BRG6</accession>
<organism evidence="2 3">
    <name type="scientific">Geobacillus kaustophilus</name>
    <dbReference type="NCBI Taxonomy" id="1462"/>
    <lineage>
        <taxon>Bacteria</taxon>
        <taxon>Bacillati</taxon>
        <taxon>Bacillota</taxon>
        <taxon>Bacilli</taxon>
        <taxon>Bacillales</taxon>
        <taxon>Anoxybacillaceae</taxon>
        <taxon>Geobacillus</taxon>
        <taxon>Geobacillus thermoleovorans group</taxon>
    </lineage>
</organism>
<protein>
    <submittedName>
        <fullName evidence="2">Spore coat CotO family protein</fullName>
    </submittedName>
</protein>
<sequence>MRKQNVVETEPLLYIVQPKAMRAAAHMQETFMWTSRMQQEEEGSSSDERGGEEEPTEFFAKKEFQAMALDERLAFLTELPAHLPPLKCQFVMKDKSYEGILKKCTATELTIADEQGNETIIGRAQLMAVAMIGFVQ</sequence>
<dbReference type="Proteomes" id="UP000032522">
    <property type="component" value="Unassembled WGS sequence"/>
</dbReference>
<dbReference type="PATRIC" id="fig|1462.6.peg.2599"/>
<dbReference type="InterPro" id="IPR025439">
    <property type="entry name" value="Spore_coat_CotO"/>
</dbReference>
<evidence type="ECO:0000313" key="3">
    <source>
        <dbReference type="Proteomes" id="UP000032522"/>
    </source>
</evidence>
<dbReference type="RefSeq" id="WP_044733231.1">
    <property type="nucleotide sequence ID" value="NZ_JYBP01000003.1"/>
</dbReference>
<proteinExistence type="predicted"/>
<evidence type="ECO:0000313" key="2">
    <source>
        <dbReference type="EMBL" id="KJE26594.1"/>
    </source>
</evidence>
<evidence type="ECO:0000256" key="1">
    <source>
        <dbReference type="SAM" id="MobiDB-lite"/>
    </source>
</evidence>
<dbReference type="EMBL" id="JYBP01000003">
    <property type="protein sequence ID" value="KJE26594.1"/>
    <property type="molecule type" value="Genomic_DNA"/>
</dbReference>
<name>A0A0D8BRG6_GEOKU</name>
<comment type="caution">
    <text evidence="2">The sequence shown here is derived from an EMBL/GenBank/DDBJ whole genome shotgun (WGS) entry which is preliminary data.</text>
</comment>
<feature type="region of interest" description="Disordered" evidence="1">
    <location>
        <begin position="33"/>
        <end position="55"/>
    </location>
</feature>
<reference evidence="2 3" key="1">
    <citation type="submission" date="2015-01" db="EMBL/GenBank/DDBJ databases">
        <authorList>
            <person name="Filippidou S."/>
            <person name="Jeanneret N."/>
            <person name="Russel-Delif L."/>
            <person name="Junier T."/>
            <person name="Wunderlin T."/>
            <person name="Molina V."/>
            <person name="Johnson S.L."/>
            <person name="Davenport K.W."/>
            <person name="Chain P.S."/>
            <person name="Dorador C."/>
            <person name="Junier P."/>
        </authorList>
    </citation>
    <scope>NUCLEOTIDE SEQUENCE [LARGE SCALE GENOMIC DNA]</scope>
    <source>
        <strain evidence="2 3">Et7/4</strain>
    </source>
</reference>
<dbReference type="OrthoDB" id="2973244at2"/>
<gene>
    <name evidence="2" type="ORF">LG52_2323</name>
</gene>
<feature type="compositionally biased region" description="Acidic residues" evidence="1">
    <location>
        <begin position="40"/>
        <end position="55"/>
    </location>
</feature>
<dbReference type="Pfam" id="PF14153">
    <property type="entry name" value="Spore_coat_CotO"/>
    <property type="match status" value="1"/>
</dbReference>
<dbReference type="AlphaFoldDB" id="A0A0D8BRG6"/>